<evidence type="ECO:0000313" key="4">
    <source>
        <dbReference type="Proteomes" id="UP000693970"/>
    </source>
</evidence>
<comment type="caution">
    <text evidence="3">The sequence shown here is derived from an EMBL/GenBank/DDBJ whole genome shotgun (WGS) entry which is preliminary data.</text>
</comment>
<evidence type="ECO:0000313" key="3">
    <source>
        <dbReference type="EMBL" id="KAG7346385.1"/>
    </source>
</evidence>
<dbReference type="GO" id="GO:0044877">
    <property type="term" value="F:protein-containing complex binding"/>
    <property type="evidence" value="ECO:0007669"/>
    <property type="project" value="TreeGrafter"/>
</dbReference>
<keyword evidence="1" id="KW-0732">Signal</keyword>
<gene>
    <name evidence="3" type="ORF">IV203_005453</name>
</gene>
<organism evidence="3 4">
    <name type="scientific">Nitzschia inconspicua</name>
    <dbReference type="NCBI Taxonomy" id="303405"/>
    <lineage>
        <taxon>Eukaryota</taxon>
        <taxon>Sar</taxon>
        <taxon>Stramenopiles</taxon>
        <taxon>Ochrophyta</taxon>
        <taxon>Bacillariophyta</taxon>
        <taxon>Bacillariophyceae</taxon>
        <taxon>Bacillariophycidae</taxon>
        <taxon>Bacillariales</taxon>
        <taxon>Bacillariaceae</taxon>
        <taxon>Nitzschia</taxon>
    </lineage>
</organism>
<dbReference type="InterPro" id="IPR051207">
    <property type="entry name" value="ComplexI_NDUFA9_subunit"/>
</dbReference>
<evidence type="ECO:0000256" key="1">
    <source>
        <dbReference type="SAM" id="SignalP"/>
    </source>
</evidence>
<dbReference type="InterPro" id="IPR016040">
    <property type="entry name" value="NAD(P)-bd_dom"/>
</dbReference>
<protein>
    <submittedName>
        <fullName evidence="3">NAD-dependent epimerase/dehydratase</fullName>
    </submittedName>
</protein>
<name>A0A9K3KMH1_9STRA</name>
<reference evidence="3" key="1">
    <citation type="journal article" date="2021" name="Sci. Rep.">
        <title>Diploid genomic architecture of Nitzschia inconspicua, an elite biomass production diatom.</title>
        <authorList>
            <person name="Oliver A."/>
            <person name="Podell S."/>
            <person name="Pinowska A."/>
            <person name="Traller J.C."/>
            <person name="Smith S.R."/>
            <person name="McClure R."/>
            <person name="Beliaev A."/>
            <person name="Bohutskyi P."/>
            <person name="Hill E.A."/>
            <person name="Rabines A."/>
            <person name="Zheng H."/>
            <person name="Allen L.Z."/>
            <person name="Kuo A."/>
            <person name="Grigoriev I.V."/>
            <person name="Allen A.E."/>
            <person name="Hazlebeck D."/>
            <person name="Allen E.E."/>
        </authorList>
    </citation>
    <scope>NUCLEOTIDE SEQUENCE</scope>
    <source>
        <strain evidence="3">Hildebrandi</strain>
    </source>
</reference>
<feature type="chain" id="PRO_5039908901" evidence="1">
    <location>
        <begin position="21"/>
        <end position="318"/>
    </location>
</feature>
<sequence length="318" mass="33204">MHPMIARLFALGFLANKVLGFAPQPMLRLTSMALQGSFDDQEMPPSRRNFLHQSAKLLFVPLVASAASSLQPRPAWAADSPKVLVLGGTGFVGSRVVRVLQEQGVSVTATSRDGRDGTVALDVTKTDVAKEIESLAKGYSAIISCIGAIGSPNDGVVNAASGLAAQGAKAAGVDRFVYISVAPEVKEFAKGIDFLDEYMKGKTFSQSAITSSFPNTATLIEPTFIYGGDSFSVSPPRVASFYGEFIEALLSSGPVRGITNIAPQGFIKIALEPPVSVEAVAAAAVNGALGSYSSGVTELDTYDKIKAAAAGMELHLID</sequence>
<dbReference type="Pfam" id="PF13460">
    <property type="entry name" value="NAD_binding_10"/>
    <property type="match status" value="1"/>
</dbReference>
<dbReference type="GO" id="GO:0005739">
    <property type="term" value="C:mitochondrion"/>
    <property type="evidence" value="ECO:0007669"/>
    <property type="project" value="TreeGrafter"/>
</dbReference>
<dbReference type="AlphaFoldDB" id="A0A9K3KMH1"/>
<dbReference type="PANTHER" id="PTHR12126">
    <property type="entry name" value="NADH-UBIQUINONE OXIDOREDUCTASE 39 KDA SUBUNIT-RELATED"/>
    <property type="match status" value="1"/>
</dbReference>
<evidence type="ECO:0000259" key="2">
    <source>
        <dbReference type="Pfam" id="PF13460"/>
    </source>
</evidence>
<dbReference type="EMBL" id="JAGRRH010000021">
    <property type="protein sequence ID" value="KAG7346385.1"/>
    <property type="molecule type" value="Genomic_DNA"/>
</dbReference>
<dbReference type="Proteomes" id="UP000693970">
    <property type="component" value="Unassembled WGS sequence"/>
</dbReference>
<feature type="domain" description="NAD(P)-binding" evidence="2">
    <location>
        <begin position="87"/>
        <end position="222"/>
    </location>
</feature>
<dbReference type="PANTHER" id="PTHR12126:SF16">
    <property type="entry name" value="MIOREX COMPLEX COMPONENT 2"/>
    <property type="match status" value="1"/>
</dbReference>
<reference evidence="3" key="2">
    <citation type="submission" date="2021-04" db="EMBL/GenBank/DDBJ databases">
        <authorList>
            <person name="Podell S."/>
        </authorList>
    </citation>
    <scope>NUCLEOTIDE SEQUENCE</scope>
    <source>
        <strain evidence="3">Hildebrandi</strain>
    </source>
</reference>
<accession>A0A9K3KMH1</accession>
<proteinExistence type="predicted"/>
<dbReference type="OrthoDB" id="276721at2759"/>
<feature type="signal peptide" evidence="1">
    <location>
        <begin position="1"/>
        <end position="20"/>
    </location>
</feature>
<keyword evidence="4" id="KW-1185">Reference proteome</keyword>